<protein>
    <recommendedName>
        <fullName evidence="11">Sigma-54-dependent Fis family transcriptional regulator</fullName>
    </recommendedName>
</protein>
<dbReference type="GO" id="GO:0000160">
    <property type="term" value="P:phosphorelay signal transduction system"/>
    <property type="evidence" value="ECO:0007669"/>
    <property type="project" value="InterPro"/>
</dbReference>
<evidence type="ECO:0000256" key="5">
    <source>
        <dbReference type="ARBA" id="ARBA00023163"/>
    </source>
</evidence>
<evidence type="ECO:0000313" key="9">
    <source>
        <dbReference type="EMBL" id="KDA54260.1"/>
    </source>
</evidence>
<name>A0A062Y0G8_9BACT</name>
<evidence type="ECO:0000256" key="3">
    <source>
        <dbReference type="ARBA" id="ARBA00023015"/>
    </source>
</evidence>
<dbReference type="InterPro" id="IPR009057">
    <property type="entry name" value="Homeodomain-like_sf"/>
</dbReference>
<dbReference type="Pfam" id="PF25601">
    <property type="entry name" value="AAA_lid_14"/>
    <property type="match status" value="1"/>
</dbReference>
<dbReference type="EMBL" id="JMFG01000009">
    <property type="protein sequence ID" value="KDA54260.1"/>
    <property type="molecule type" value="Genomic_DNA"/>
</dbReference>
<dbReference type="InterPro" id="IPR002078">
    <property type="entry name" value="Sigma_54_int"/>
</dbReference>
<dbReference type="PROSITE" id="PS50045">
    <property type="entry name" value="SIGMA54_INTERACT_4"/>
    <property type="match status" value="1"/>
</dbReference>
<feature type="domain" description="Response regulatory" evidence="8">
    <location>
        <begin position="6"/>
        <end position="120"/>
    </location>
</feature>
<dbReference type="SUPFAM" id="SSF52540">
    <property type="entry name" value="P-loop containing nucleoside triphosphate hydrolases"/>
    <property type="match status" value="1"/>
</dbReference>
<evidence type="ECO:0000256" key="2">
    <source>
        <dbReference type="ARBA" id="ARBA00022840"/>
    </source>
</evidence>
<sequence>MSHQGRVFLVEDEPAAVRVTQLALERAGFEVVACEDASSALRRFDEVHPDVVLADYLLPGLSGLELLRYVIRRAPDVPVVLITGHGSEKLAVEALKLGAYSYLPKPLDFEELALVLRRAVELKRLREESRQARLASVTEELVGRSQALAQVRQLIADIAPTEVTVLILGETGTGKELVARAIHRASRRARGRFVAVNCAAIPETLLEAELFGYVKGAFTGAEARREGKFVAASGGTLFLDEVGELPLSLQPKLLRALEEKEVTPLGSDRPVAVDVRLVAATNRDLEALVKEGRFRPDLYFRLNVVPIHLPPLRERREDIEPLVQYLLPRIAARHGKPIRDVQPELYAWLSAQDWPGNVRELENTLERLVVLSSDGVLRVPAGGGGLLHPFYEEKERVLAAFEKEYLRQALQMVQGNLAELSRRSGISPRHLYNLLRKHGLHQEKSE</sequence>
<dbReference type="Proteomes" id="UP000027284">
    <property type="component" value="Unassembled WGS sequence"/>
</dbReference>
<dbReference type="InterPro" id="IPR002197">
    <property type="entry name" value="HTH_Fis"/>
</dbReference>
<dbReference type="PANTHER" id="PTHR32071">
    <property type="entry name" value="TRANSCRIPTIONAL REGULATORY PROTEIN"/>
    <property type="match status" value="1"/>
</dbReference>
<gene>
    <name evidence="9" type="ORF">EG19_12320</name>
</gene>
<dbReference type="Gene3D" id="3.40.50.300">
    <property type="entry name" value="P-loop containing nucleotide triphosphate hydrolases"/>
    <property type="match status" value="1"/>
</dbReference>
<keyword evidence="3" id="KW-0805">Transcription regulation</keyword>
<evidence type="ECO:0000259" key="7">
    <source>
        <dbReference type="PROSITE" id="PS50045"/>
    </source>
</evidence>
<dbReference type="OrthoDB" id="9803970at2"/>
<dbReference type="GO" id="GO:0043565">
    <property type="term" value="F:sequence-specific DNA binding"/>
    <property type="evidence" value="ECO:0007669"/>
    <property type="project" value="InterPro"/>
</dbReference>
<dbReference type="PANTHER" id="PTHR32071:SF57">
    <property type="entry name" value="C4-DICARBOXYLATE TRANSPORT TRANSCRIPTIONAL REGULATORY PROTEIN DCTD"/>
    <property type="match status" value="1"/>
</dbReference>
<organism evidence="9 10">
    <name type="scientific">Thermoanaerobaculum aquaticum</name>
    <dbReference type="NCBI Taxonomy" id="1312852"/>
    <lineage>
        <taxon>Bacteria</taxon>
        <taxon>Pseudomonadati</taxon>
        <taxon>Acidobacteriota</taxon>
        <taxon>Thermoanaerobaculia</taxon>
        <taxon>Thermoanaerobaculales</taxon>
        <taxon>Thermoanaerobaculaceae</taxon>
        <taxon>Thermoanaerobaculum</taxon>
    </lineage>
</organism>
<dbReference type="FunFam" id="3.40.50.300:FF:000006">
    <property type="entry name" value="DNA-binding transcriptional regulator NtrC"/>
    <property type="match status" value="1"/>
</dbReference>
<dbReference type="InterPro" id="IPR058031">
    <property type="entry name" value="AAA_lid_NorR"/>
</dbReference>
<dbReference type="Pfam" id="PF00158">
    <property type="entry name" value="Sigma54_activat"/>
    <property type="match status" value="1"/>
</dbReference>
<evidence type="ECO:0008006" key="11">
    <source>
        <dbReference type="Google" id="ProtNLM"/>
    </source>
</evidence>
<dbReference type="InterPro" id="IPR025944">
    <property type="entry name" value="Sigma_54_int_dom_CS"/>
</dbReference>
<keyword evidence="6" id="KW-0597">Phosphoprotein</keyword>
<dbReference type="PROSITE" id="PS00688">
    <property type="entry name" value="SIGMA54_INTERACT_3"/>
    <property type="match status" value="1"/>
</dbReference>
<dbReference type="GO" id="GO:0005524">
    <property type="term" value="F:ATP binding"/>
    <property type="evidence" value="ECO:0007669"/>
    <property type="project" value="UniProtKB-KW"/>
</dbReference>
<evidence type="ECO:0000256" key="1">
    <source>
        <dbReference type="ARBA" id="ARBA00022741"/>
    </source>
</evidence>
<dbReference type="Pfam" id="PF02954">
    <property type="entry name" value="HTH_8"/>
    <property type="match status" value="1"/>
</dbReference>
<dbReference type="SUPFAM" id="SSF46689">
    <property type="entry name" value="Homeodomain-like"/>
    <property type="match status" value="1"/>
</dbReference>
<feature type="domain" description="Sigma-54 factor interaction" evidence="7">
    <location>
        <begin position="141"/>
        <end position="370"/>
    </location>
</feature>
<feature type="modified residue" description="4-aspartylphosphate" evidence="6">
    <location>
        <position position="55"/>
    </location>
</feature>
<dbReference type="PROSITE" id="PS00676">
    <property type="entry name" value="SIGMA54_INTERACT_2"/>
    <property type="match status" value="1"/>
</dbReference>
<dbReference type="SMART" id="SM00382">
    <property type="entry name" value="AAA"/>
    <property type="match status" value="1"/>
</dbReference>
<dbReference type="Gene3D" id="3.40.50.2300">
    <property type="match status" value="1"/>
</dbReference>
<dbReference type="Gene3D" id="1.10.8.60">
    <property type="match status" value="1"/>
</dbReference>
<dbReference type="InterPro" id="IPR027417">
    <property type="entry name" value="P-loop_NTPase"/>
</dbReference>
<reference evidence="9 10" key="1">
    <citation type="submission" date="2014-04" db="EMBL/GenBank/DDBJ databases">
        <title>The Genome Sequence of Thermoanaerobaculum aquaticum MP-01, The First Cultivated Group 23 Acidobacterium.</title>
        <authorList>
            <person name="Stamps B.W."/>
            <person name="Losey N.A."/>
            <person name="Lawson P.A."/>
            <person name="Stevenson B.S."/>
        </authorList>
    </citation>
    <scope>NUCLEOTIDE SEQUENCE [LARGE SCALE GENOMIC DNA]</scope>
    <source>
        <strain evidence="9 10">MP-01</strain>
    </source>
</reference>
<dbReference type="AlphaFoldDB" id="A0A062Y0G8"/>
<dbReference type="InterPro" id="IPR025662">
    <property type="entry name" value="Sigma_54_int_dom_ATP-bd_1"/>
</dbReference>
<evidence type="ECO:0000259" key="8">
    <source>
        <dbReference type="PROSITE" id="PS50110"/>
    </source>
</evidence>
<dbReference type="GO" id="GO:0006355">
    <property type="term" value="P:regulation of DNA-templated transcription"/>
    <property type="evidence" value="ECO:0007669"/>
    <property type="project" value="InterPro"/>
</dbReference>
<dbReference type="PROSITE" id="PS50110">
    <property type="entry name" value="RESPONSE_REGULATORY"/>
    <property type="match status" value="1"/>
</dbReference>
<proteinExistence type="predicted"/>
<dbReference type="Gene3D" id="1.10.10.60">
    <property type="entry name" value="Homeodomain-like"/>
    <property type="match status" value="1"/>
</dbReference>
<dbReference type="InterPro" id="IPR025943">
    <property type="entry name" value="Sigma_54_int_dom_ATP-bd_2"/>
</dbReference>
<dbReference type="CDD" id="cd00009">
    <property type="entry name" value="AAA"/>
    <property type="match status" value="1"/>
</dbReference>
<dbReference type="InterPro" id="IPR011006">
    <property type="entry name" value="CheY-like_superfamily"/>
</dbReference>
<keyword evidence="4" id="KW-0238">DNA-binding</keyword>
<dbReference type="InterPro" id="IPR003593">
    <property type="entry name" value="AAA+_ATPase"/>
</dbReference>
<dbReference type="RefSeq" id="WP_038047962.1">
    <property type="nucleotide sequence ID" value="NZ_JMFG01000009.1"/>
</dbReference>
<keyword evidence="5" id="KW-0804">Transcription</keyword>
<dbReference type="InterPro" id="IPR001789">
    <property type="entry name" value="Sig_transdc_resp-reg_receiver"/>
</dbReference>
<comment type="caution">
    <text evidence="9">The sequence shown here is derived from an EMBL/GenBank/DDBJ whole genome shotgun (WGS) entry which is preliminary data.</text>
</comment>
<dbReference type="STRING" id="1312852.EG19_12320"/>
<evidence type="ECO:0000313" key="10">
    <source>
        <dbReference type="Proteomes" id="UP000027284"/>
    </source>
</evidence>
<evidence type="ECO:0000256" key="6">
    <source>
        <dbReference type="PROSITE-ProRule" id="PRU00169"/>
    </source>
</evidence>
<dbReference type="SMART" id="SM00448">
    <property type="entry name" value="REC"/>
    <property type="match status" value="1"/>
</dbReference>
<accession>A0A062Y0G8</accession>
<dbReference type="SUPFAM" id="SSF52172">
    <property type="entry name" value="CheY-like"/>
    <property type="match status" value="1"/>
</dbReference>
<evidence type="ECO:0000256" key="4">
    <source>
        <dbReference type="ARBA" id="ARBA00023125"/>
    </source>
</evidence>
<keyword evidence="2" id="KW-0067">ATP-binding</keyword>
<keyword evidence="10" id="KW-1185">Reference proteome</keyword>
<dbReference type="Pfam" id="PF00072">
    <property type="entry name" value="Response_reg"/>
    <property type="match status" value="1"/>
</dbReference>
<keyword evidence="1" id="KW-0547">Nucleotide-binding</keyword>
<dbReference type="PROSITE" id="PS00675">
    <property type="entry name" value="SIGMA54_INTERACT_1"/>
    <property type="match status" value="1"/>
</dbReference>